<gene>
    <name evidence="2" type="ORF">VIN01S_23530</name>
</gene>
<feature type="chain" id="PRO_5021209821" description="Lipoprotein" evidence="1">
    <location>
        <begin position="18"/>
        <end position="123"/>
    </location>
</feature>
<protein>
    <recommendedName>
        <fullName evidence="4">Lipoprotein</fullName>
    </recommendedName>
</protein>
<reference evidence="2 3" key="1">
    <citation type="submission" date="2019-06" db="EMBL/GenBank/DDBJ databases">
        <title>Whole genome shotgun sequence of Vibrio inusitatus NBRC 102082.</title>
        <authorList>
            <person name="Hosoyama A."/>
            <person name="Uohara A."/>
            <person name="Ohji S."/>
            <person name="Ichikawa N."/>
        </authorList>
    </citation>
    <scope>NUCLEOTIDE SEQUENCE [LARGE SCALE GENOMIC DNA]</scope>
    <source>
        <strain evidence="2 3">NBRC 102082</strain>
    </source>
</reference>
<evidence type="ECO:0000256" key="1">
    <source>
        <dbReference type="SAM" id="SignalP"/>
    </source>
</evidence>
<keyword evidence="1" id="KW-0732">Signal</keyword>
<dbReference type="RefSeq" id="WP_141346004.1">
    <property type="nucleotide sequence ID" value="NZ_BJLF01000011.1"/>
</dbReference>
<dbReference type="OrthoDB" id="5872153at2"/>
<sequence>MRLLLTIVCASLLTACAATPSNSSWQEIGYKQGAKGLPIQTTGNLEQRFNLDMVQEGEYTEYVAGFEQGKQKFCNPVQAYEYGTWGNRYKGQCSGIPEEALIAEQMKLGYERYIFSDSEGRYP</sequence>
<name>A0A4Y3HWI8_9VIBR</name>
<proteinExistence type="predicted"/>
<dbReference type="InterPro" id="IPR021242">
    <property type="entry name" value="DUF2799"/>
</dbReference>
<feature type="signal peptide" evidence="1">
    <location>
        <begin position="1"/>
        <end position="17"/>
    </location>
</feature>
<dbReference type="Proteomes" id="UP000318717">
    <property type="component" value="Unassembled WGS sequence"/>
</dbReference>
<dbReference type="AlphaFoldDB" id="A0A4Y3HWI8"/>
<dbReference type="EMBL" id="BJLF01000011">
    <property type="protein sequence ID" value="GEA51549.1"/>
    <property type="molecule type" value="Genomic_DNA"/>
</dbReference>
<evidence type="ECO:0000313" key="2">
    <source>
        <dbReference type="EMBL" id="GEA51549.1"/>
    </source>
</evidence>
<evidence type="ECO:0008006" key="4">
    <source>
        <dbReference type="Google" id="ProtNLM"/>
    </source>
</evidence>
<evidence type="ECO:0000313" key="3">
    <source>
        <dbReference type="Proteomes" id="UP000318717"/>
    </source>
</evidence>
<organism evidence="2 3">
    <name type="scientific">Vibrio inusitatus NBRC 102082</name>
    <dbReference type="NCBI Taxonomy" id="1219070"/>
    <lineage>
        <taxon>Bacteria</taxon>
        <taxon>Pseudomonadati</taxon>
        <taxon>Pseudomonadota</taxon>
        <taxon>Gammaproteobacteria</taxon>
        <taxon>Vibrionales</taxon>
        <taxon>Vibrionaceae</taxon>
        <taxon>Vibrio</taxon>
    </lineage>
</organism>
<accession>A0A4Y3HWI8</accession>
<dbReference type="PROSITE" id="PS51257">
    <property type="entry name" value="PROKAR_LIPOPROTEIN"/>
    <property type="match status" value="1"/>
</dbReference>
<dbReference type="Pfam" id="PF10973">
    <property type="entry name" value="DUF2799"/>
    <property type="match status" value="1"/>
</dbReference>
<comment type="caution">
    <text evidence="2">The sequence shown here is derived from an EMBL/GenBank/DDBJ whole genome shotgun (WGS) entry which is preliminary data.</text>
</comment>
<keyword evidence="3" id="KW-1185">Reference proteome</keyword>